<feature type="region of interest" description="Disordered" evidence="10">
    <location>
        <begin position="604"/>
        <end position="660"/>
    </location>
</feature>
<accession>A0ABS5TD10</accession>
<reference evidence="14 15" key="1">
    <citation type="submission" date="2021-05" db="EMBL/GenBank/DDBJ databases">
        <title>Kineosporia and Streptomyces sp. nov. two new marine actinobacteria isolated from Coral.</title>
        <authorList>
            <person name="Buangrab K."/>
            <person name="Sutthacheep M."/>
            <person name="Yeemin T."/>
            <person name="Harunari E."/>
            <person name="Igarashi Y."/>
            <person name="Kanchanasin P."/>
            <person name="Tanasupawat S."/>
            <person name="Phongsopitanun W."/>
        </authorList>
    </citation>
    <scope>NUCLEOTIDE SEQUENCE [LARGE SCALE GENOMIC DNA]</scope>
    <source>
        <strain evidence="14 15">J2-2</strain>
    </source>
</reference>
<dbReference type="InterPro" id="IPR048634">
    <property type="entry name" value="SecD_SecF_C"/>
</dbReference>
<keyword evidence="2 9" id="KW-0813">Transport</keyword>
<feature type="transmembrane region" description="Helical" evidence="9">
    <location>
        <begin position="449"/>
        <end position="469"/>
    </location>
</feature>
<evidence type="ECO:0000259" key="13">
    <source>
        <dbReference type="Pfam" id="PF22599"/>
    </source>
</evidence>
<proteinExistence type="inferred from homology"/>
<protein>
    <recommendedName>
        <fullName evidence="9">Protein translocase subunit SecD</fullName>
    </recommendedName>
</protein>
<comment type="subunit">
    <text evidence="9">Forms a complex with SecF. Part of the essential Sec protein translocation apparatus which comprises SecA, SecYEG and auxiliary proteins SecDF. Other proteins may also be involved.</text>
</comment>
<feature type="domain" description="SecDF P1 head subdomain" evidence="13">
    <location>
        <begin position="293"/>
        <end position="403"/>
    </location>
</feature>
<evidence type="ECO:0000256" key="3">
    <source>
        <dbReference type="ARBA" id="ARBA00022475"/>
    </source>
</evidence>
<dbReference type="InterPro" id="IPR022813">
    <property type="entry name" value="SecD/SecF_arch_bac"/>
</dbReference>
<dbReference type="EMBL" id="JAHBAY010000003">
    <property type="protein sequence ID" value="MBT0768975.1"/>
    <property type="molecule type" value="Genomic_DNA"/>
</dbReference>
<dbReference type="Pfam" id="PF22599">
    <property type="entry name" value="SecDF_P1_head"/>
    <property type="match status" value="1"/>
</dbReference>
<dbReference type="Pfam" id="PF21760">
    <property type="entry name" value="SecD_1st"/>
    <property type="match status" value="1"/>
</dbReference>
<feature type="compositionally biased region" description="Low complexity" evidence="10">
    <location>
        <begin position="196"/>
        <end position="247"/>
    </location>
</feature>
<dbReference type="InterPro" id="IPR005791">
    <property type="entry name" value="SecD"/>
</dbReference>
<organism evidence="14 15">
    <name type="scientific">Kineosporia corallincola</name>
    <dbReference type="NCBI Taxonomy" id="2835133"/>
    <lineage>
        <taxon>Bacteria</taxon>
        <taxon>Bacillati</taxon>
        <taxon>Actinomycetota</taxon>
        <taxon>Actinomycetes</taxon>
        <taxon>Kineosporiales</taxon>
        <taxon>Kineosporiaceae</taxon>
        <taxon>Kineosporia</taxon>
    </lineage>
</organism>
<dbReference type="HAMAP" id="MF_01463_B">
    <property type="entry name" value="SecD_B"/>
    <property type="match status" value="1"/>
</dbReference>
<dbReference type="PANTHER" id="PTHR30081">
    <property type="entry name" value="PROTEIN-EXPORT MEMBRANE PROTEIN SEC"/>
    <property type="match status" value="1"/>
</dbReference>
<feature type="transmembrane region" description="Helical" evidence="9">
    <location>
        <begin position="425"/>
        <end position="442"/>
    </location>
</feature>
<evidence type="ECO:0000313" key="14">
    <source>
        <dbReference type="EMBL" id="MBT0768975.1"/>
    </source>
</evidence>
<feature type="region of interest" description="Disordered" evidence="10">
    <location>
        <begin position="136"/>
        <end position="247"/>
    </location>
</feature>
<feature type="transmembrane region" description="Helical" evidence="9">
    <location>
        <begin position="475"/>
        <end position="500"/>
    </location>
</feature>
<feature type="domain" description="Protein export membrane protein SecD/SecF C-terminal" evidence="11">
    <location>
        <begin position="404"/>
        <end position="579"/>
    </location>
</feature>
<feature type="transmembrane region" description="Helical" evidence="9">
    <location>
        <begin position="528"/>
        <end position="546"/>
    </location>
</feature>
<keyword evidence="15" id="KW-1185">Reference proteome</keyword>
<evidence type="ECO:0000313" key="15">
    <source>
        <dbReference type="Proteomes" id="UP001197247"/>
    </source>
</evidence>
<comment type="similarity">
    <text evidence="9">Belongs to the SecD/SecF family. SecD subfamily.</text>
</comment>
<dbReference type="Gene3D" id="3.30.70.3220">
    <property type="match status" value="1"/>
</dbReference>
<dbReference type="Gene3D" id="3.30.1360.200">
    <property type="match status" value="1"/>
</dbReference>
<dbReference type="PANTHER" id="PTHR30081:SF1">
    <property type="entry name" value="PROTEIN TRANSLOCASE SUBUNIT SECD"/>
    <property type="match status" value="1"/>
</dbReference>
<dbReference type="InterPro" id="IPR055344">
    <property type="entry name" value="SecD_SecF_C_bact"/>
</dbReference>
<evidence type="ECO:0000256" key="10">
    <source>
        <dbReference type="SAM" id="MobiDB-lite"/>
    </source>
</evidence>
<dbReference type="InterPro" id="IPR048631">
    <property type="entry name" value="SecD_1st"/>
</dbReference>
<comment type="caution">
    <text evidence="14">The sequence shown here is derived from an EMBL/GenBank/DDBJ whole genome shotgun (WGS) entry which is preliminary data.</text>
</comment>
<gene>
    <name evidence="9 14" type="primary">secD</name>
    <name evidence="14" type="ORF">KIH74_08560</name>
</gene>
<keyword evidence="8 9" id="KW-0472">Membrane</keyword>
<dbReference type="NCBIfam" id="TIGR00916">
    <property type="entry name" value="2A0604s01"/>
    <property type="match status" value="1"/>
</dbReference>
<comment type="subcellular location">
    <subcellularLocation>
        <location evidence="1 9">Cell membrane</location>
        <topology evidence="1 9">Multi-pass membrane protein</topology>
    </subcellularLocation>
</comment>
<evidence type="ECO:0000256" key="6">
    <source>
        <dbReference type="ARBA" id="ARBA00022989"/>
    </source>
</evidence>
<dbReference type="NCBIfam" id="TIGR01129">
    <property type="entry name" value="secD"/>
    <property type="match status" value="1"/>
</dbReference>
<feature type="domain" description="Protein translocase subunit SecDF P1" evidence="12">
    <location>
        <begin position="73"/>
        <end position="128"/>
    </location>
</feature>
<comment type="function">
    <text evidence="9">Part of the Sec protein translocase complex. Interacts with the SecYEG preprotein conducting channel. SecDF uses the proton motive force (PMF) to complete protein translocation after the ATP-dependent function of SecA.</text>
</comment>
<dbReference type="SUPFAM" id="SSF82866">
    <property type="entry name" value="Multidrug efflux transporter AcrB transmembrane domain"/>
    <property type="match status" value="1"/>
</dbReference>
<evidence type="ECO:0000256" key="1">
    <source>
        <dbReference type="ARBA" id="ARBA00004651"/>
    </source>
</evidence>
<evidence type="ECO:0000256" key="9">
    <source>
        <dbReference type="HAMAP-Rule" id="MF_01463"/>
    </source>
</evidence>
<evidence type="ECO:0000256" key="5">
    <source>
        <dbReference type="ARBA" id="ARBA00022927"/>
    </source>
</evidence>
<dbReference type="RefSeq" id="WP_214155268.1">
    <property type="nucleotide sequence ID" value="NZ_JAHBAY010000003.1"/>
</dbReference>
<dbReference type="InterPro" id="IPR054384">
    <property type="entry name" value="SecDF_P1_head"/>
</dbReference>
<evidence type="ECO:0000256" key="7">
    <source>
        <dbReference type="ARBA" id="ARBA00023010"/>
    </source>
</evidence>
<dbReference type="Proteomes" id="UP001197247">
    <property type="component" value="Unassembled WGS sequence"/>
</dbReference>
<evidence type="ECO:0000256" key="4">
    <source>
        <dbReference type="ARBA" id="ARBA00022692"/>
    </source>
</evidence>
<evidence type="ECO:0000259" key="11">
    <source>
        <dbReference type="Pfam" id="PF02355"/>
    </source>
</evidence>
<keyword evidence="3 9" id="KW-1003">Cell membrane</keyword>
<comment type="caution">
    <text evidence="9">Lacks conserved residue(s) required for the propagation of feature annotation.</text>
</comment>
<evidence type="ECO:0000256" key="8">
    <source>
        <dbReference type="ARBA" id="ARBA00023136"/>
    </source>
</evidence>
<keyword evidence="4 9" id="KW-0812">Transmembrane</keyword>
<keyword evidence="6 9" id="KW-1133">Transmembrane helix</keyword>
<sequence length="660" mass="67992">MARSSNASRPGRALLFLVAILAVVYAVVGIRTVTSNGGWTPALALDLEGGTEIILEPTPLNGENVTPTSEQLDEAVNVIRQRVNGSGVSEAEITTQSGKNIVVSLPGDPDEATLNLVKQSAQMNFRPVLVSEAVTTTATSTATPTPSTTSSADATPKASTSAKASAKATEKAEQGDSSDDADENKRVVPKALRADATPTDEATSSPSAASTAESSAAASADPSATSSATASSDDTTATTDASTGTASDLSQITEELYAQYTAETCSDPAKIQSNAVAADKPLVTCDQDGLYKYILGPVEVPGSDISDATAGLQANSQGFSTGAWVVNLEFNSDGSKKFGEVTSRLIQLTGSQNQFAIVLDQLVVSAPTTNSAITNGQAEISGSFTQDSAELLAQQLKFGSLPVSFQVQTQNQISALLGGEQLERGLLAGLIGLVLVVIYSLLQYRALGLVTVFSLGIAGALTYGLVVLLGETEGYRLSLAGVTGLIVAIGITADSFIVYFERVRDEVREGRPLTSAVEAGWDRAKRTILASDAVNFIAAIVLYLVAVGGVRGFAFTLGLTTLIDVVIVFLFTKPAVTMLSRMHFFSGGHALSGFSPAQLGRPSAYAGRGRVRPSGPTGEGESIAARRAAAAREAGLEPGDPGGGSADQDHVTTSGPGRNS</sequence>
<keyword evidence="7 9" id="KW-0811">Translocation</keyword>
<dbReference type="Pfam" id="PF02355">
    <property type="entry name" value="SecD_SecF_C"/>
    <property type="match status" value="1"/>
</dbReference>
<keyword evidence="5 9" id="KW-0653">Protein transport</keyword>
<feature type="transmembrane region" description="Helical" evidence="9">
    <location>
        <begin position="552"/>
        <end position="572"/>
    </location>
</feature>
<feature type="compositionally biased region" description="Low complexity" evidence="10">
    <location>
        <begin position="136"/>
        <end position="167"/>
    </location>
</feature>
<feature type="compositionally biased region" description="Polar residues" evidence="10">
    <location>
        <begin position="651"/>
        <end position="660"/>
    </location>
</feature>
<evidence type="ECO:0000259" key="12">
    <source>
        <dbReference type="Pfam" id="PF21760"/>
    </source>
</evidence>
<name>A0ABS5TD10_9ACTN</name>
<evidence type="ECO:0000256" key="2">
    <source>
        <dbReference type="ARBA" id="ARBA00022448"/>
    </source>
</evidence>